<evidence type="ECO:0000256" key="6">
    <source>
        <dbReference type="ARBA" id="ARBA00023268"/>
    </source>
</evidence>
<dbReference type="Pfam" id="PF00550">
    <property type="entry name" value="PP-binding"/>
    <property type="match status" value="1"/>
</dbReference>
<dbReference type="InterPro" id="IPR049551">
    <property type="entry name" value="PKS_DH_C"/>
</dbReference>
<name>A0ABY2UI72_9GAMM</name>
<dbReference type="InterPro" id="IPR016035">
    <property type="entry name" value="Acyl_Trfase/lysoPLipase"/>
</dbReference>
<evidence type="ECO:0000313" key="12">
    <source>
        <dbReference type="Proteomes" id="UP000306791"/>
    </source>
</evidence>
<dbReference type="InterPro" id="IPR014030">
    <property type="entry name" value="Ketoacyl_synth_N"/>
</dbReference>
<evidence type="ECO:0000313" key="11">
    <source>
        <dbReference type="EMBL" id="TLM75285.1"/>
    </source>
</evidence>
<dbReference type="Pfam" id="PF21089">
    <property type="entry name" value="PKS_DH_N"/>
    <property type="match status" value="1"/>
</dbReference>
<evidence type="ECO:0000256" key="2">
    <source>
        <dbReference type="ARBA" id="ARBA00006484"/>
    </source>
</evidence>
<dbReference type="SMART" id="SM00827">
    <property type="entry name" value="PKS_AT"/>
    <property type="match status" value="1"/>
</dbReference>
<sequence length="2146" mass="233153">MSDSYTQLEPRGNDHNIMENDIAIVGMSCRLPGNVNNPESFFAFLLDGGDGIVEVPGDRWENSAYYDQDKDKPNKMYVNQGGFIKNIDLFDPQFFGISPKEAPHLDPQHRWLLELAYEVFENAGMKASELKGSNTAVYIGQFMHDYEQVQLSSSAHKLMTSHSATGPSMTLTANRISYTFDFTGPSVSLDTACSSSLVALDLACKAILTGDSDMAIAGGVNILLRPELTMSICKASMLSPDCRCKSFDAAANGYVRSEGAGLVLLKKREAAERDGDNILAVIKATGVNQDGQTIGITVPNGESQKALLKKSLQRAGLSPSTIQYAEAHGTGTAVGDPIEVNALGEVLGDRSIDTPSCVVGSVKSNIGHSEATAGVAGLMKTVMAMRAGRIPQNIHYHTPNPAIDLEKLNVRIADKQIDWPDTDGQPRRAMVNSFGFGGTNANVILQQAPAIKPAPATQAPVVNGEIKLLLISHKTESGLKQQAQKMAGYLQQDLLDRDDADALLHHVCYTSAIKREHFKHRLVVSGDSVSAMIAGLEDFVEGRASGSYIQSPAEESPAKKPCFVFSGMGPQWSGMGRRLYQSEPVYRAALDRCSEALSHYTGWSLVDAIFNSQDQEEIHQTCIAQPAIFATQVALSELLASWGIEAGCIVGHSAGEVGAAYIAGALSFDDAIKVIYHRSQLQHTTEGMGKMLAVGLSEANLVPYLAGLDEKVSIAAVNSEEAITLAGDAEALARIAEQLDEQGIFARFLSVGVPYHSPVMDQLKAPLQEALTGIVVHTPTTPLYSSVSAKPTCEGDWGAAYWPENVREPVRFKDAIENIFNDGYTTFIEISPHPTLISSITSSLKQCRVVSTLNRKHADDVILQHTLAAMHAKGILVNWSALYPNAGCLMPLPNYVWQHASYWSEADDVKQARLKNIQLGAGYAEPVHPLLGSPLKTSAPAWQKTVDLHEIPFLDGHKVAEDVVYPGAAYIESALAMARLRHGRNDITLENLEFIRACFIDKDNPAQFESRLLEGEYEFEINALDTSSNWITYCRGGISALAKQAPRGQVNLEEITQRLSRHMDKSAFYGHCHALGLCYEDAFQLVEQAWYVDDECVVEVRPQSAIIDTGADYLLHPVLLDGAFQGLFPTVQKGYLPVKIGALHFHQAPGAHFYCHLVTDYKDEHRIVGHLTLFDKDGNILVEVDSIELRAHQPVESGDADKAIEYDYFWERMPLNTDHAASNNGVWVVFADNQGIADKLVSTLAAKDVAVHVVPATTEINGPDDFLPALRAVNNQCAGILYMWGIDNPNCEEQSSEEVLASCRVTSVIPMYLVQAMNKLDWPNALKLFFVTQGVHRLGGDTHLPQPSQGALWGFARVLASEHAEYSVSLLDLADTVDDSLIHTLADHLQSDQYEQETALRAGERYVGRLRKVNAAILDEYADGETVIDASDGYQVTSYSDQGIASVRLHALRIPPLDDNQVRVRVRAAGPDQGSILAGVVEAVGSSVKAWSRGENVIVLGEKTRASHVHITTDSLIPLPAGLSYIQAVAVGEHFSVAYYALNELAILRAGEKVLIYGGDSAAAHAAAQLACAKNAKVYAAADTEEKRQRLSATGVLRVLDSSTYECSSQLMEALHCDEGHTNFDVVLNFEEGIGYEKVSTLIDDFGRFVDLRKTATGCGRSFIENLTKKNASYHRANTHDLARKHPERYRCLIQEAVDAFAKISNQFSQNLIDVHVVGMDGNTELPKSEPIPTVLDFNAAKVTAARGINPDLIKADKTYLVTGGLGGLGLVMLDWLVSSGATSVALTGRSTPNENAQQKIAEAQSRGVDVHIVRADVSDARAMGDALSALKTSDKPLAGIVHSAGVLSDGVIAQQTEEQFQRVLAPKVSGTWNLHTLTKDIDLDFFVCFSSIASLVGWSGQSNYAAANAFMDTLAFHRRALGQPALSVNWGPWAEAGMAASLDERDIRRMKDAGMTPLSPESGVRSMTRLLAHHVPQAGVFELDWSKILKQYADPRKKTLFSNFIDTGVLKNEADFLDLLNSASQLEKESLLSGRVTTLLADVLGIENAESLDPNCNIYEYGLNSLMALEFSNRLQGVLKAKISSTLVMKYPTINGLVDYVVSHVVTAPGAVASADTSTEQETKTVIAGNALLNVDDENNVEVEW</sequence>
<dbReference type="SUPFAM" id="SSF52151">
    <property type="entry name" value="FabD/lysophospholipase-like"/>
    <property type="match status" value="1"/>
</dbReference>
<keyword evidence="4" id="KW-0597">Phosphoprotein</keyword>
<dbReference type="Gene3D" id="3.40.50.720">
    <property type="entry name" value="NAD(P)-binding Rossmann-like Domain"/>
    <property type="match status" value="3"/>
</dbReference>
<dbReference type="InterPro" id="IPR036736">
    <property type="entry name" value="ACP-like_sf"/>
</dbReference>
<dbReference type="SMART" id="SM00823">
    <property type="entry name" value="PKS_PP"/>
    <property type="match status" value="1"/>
</dbReference>
<dbReference type="InterPro" id="IPR009081">
    <property type="entry name" value="PP-bd_ACP"/>
</dbReference>
<feature type="region of interest" description="C-terminal hotdog fold" evidence="7">
    <location>
        <begin position="1060"/>
        <end position="1198"/>
    </location>
</feature>
<dbReference type="SMART" id="SM00826">
    <property type="entry name" value="PKS_DH"/>
    <property type="match status" value="1"/>
</dbReference>
<feature type="active site" description="Proton acceptor; for dehydratase activity" evidence="7">
    <location>
        <position position="957"/>
    </location>
</feature>
<proteinExistence type="inferred from homology"/>
<comment type="similarity">
    <text evidence="2">Belongs to the short-chain dehydrogenases/reductases (SDR) family.</text>
</comment>
<dbReference type="InterPro" id="IPR014031">
    <property type="entry name" value="Ketoacyl_synth_C"/>
</dbReference>
<dbReference type="SUPFAM" id="SSF51735">
    <property type="entry name" value="NAD(P)-binding Rossmann-fold domains"/>
    <property type="match status" value="3"/>
</dbReference>
<dbReference type="InterPro" id="IPR042104">
    <property type="entry name" value="PKS_dehydratase_sf"/>
</dbReference>
<dbReference type="PROSITE" id="PS50075">
    <property type="entry name" value="CARRIER"/>
    <property type="match status" value="1"/>
</dbReference>
<dbReference type="SUPFAM" id="SSF53901">
    <property type="entry name" value="Thiolase-like"/>
    <property type="match status" value="1"/>
</dbReference>
<evidence type="ECO:0000256" key="4">
    <source>
        <dbReference type="ARBA" id="ARBA00022553"/>
    </source>
</evidence>
<evidence type="ECO:0000256" key="1">
    <source>
        <dbReference type="ARBA" id="ARBA00005194"/>
    </source>
</evidence>
<keyword evidence="12" id="KW-1185">Reference proteome</keyword>
<dbReference type="InterPro" id="IPR011032">
    <property type="entry name" value="GroES-like_sf"/>
</dbReference>
<dbReference type="Pfam" id="PF02801">
    <property type="entry name" value="Ketoacyl-synt_C"/>
    <property type="match status" value="1"/>
</dbReference>
<evidence type="ECO:0000256" key="7">
    <source>
        <dbReference type="PROSITE-ProRule" id="PRU01363"/>
    </source>
</evidence>
<dbReference type="CDD" id="cd00833">
    <property type="entry name" value="PKS"/>
    <property type="match status" value="1"/>
</dbReference>
<dbReference type="InterPro" id="IPR013968">
    <property type="entry name" value="PKS_KR"/>
</dbReference>
<feature type="region of interest" description="N-terminal hotdog fold" evidence="7">
    <location>
        <begin position="928"/>
        <end position="1045"/>
    </location>
</feature>
<dbReference type="InterPro" id="IPR016036">
    <property type="entry name" value="Malonyl_transacylase_ACP-bd"/>
</dbReference>
<dbReference type="Gene3D" id="3.30.70.3290">
    <property type="match status" value="1"/>
</dbReference>
<dbReference type="Gene3D" id="3.40.47.10">
    <property type="match status" value="1"/>
</dbReference>
<dbReference type="InterPro" id="IPR016039">
    <property type="entry name" value="Thiolase-like"/>
</dbReference>
<dbReference type="SUPFAM" id="SSF55048">
    <property type="entry name" value="Probable ACP-binding domain of malonyl-CoA ACP transacylase"/>
    <property type="match status" value="1"/>
</dbReference>
<protein>
    <submittedName>
        <fullName evidence="11">SDR family NAD(P)-dependent oxidoreductase</fullName>
    </submittedName>
</protein>
<dbReference type="Gene3D" id="3.90.180.10">
    <property type="entry name" value="Medium-chain alcohol dehydrogenases, catalytic domain"/>
    <property type="match status" value="1"/>
</dbReference>
<dbReference type="InterPro" id="IPR018201">
    <property type="entry name" value="Ketoacyl_synth_AS"/>
</dbReference>
<feature type="domain" description="PKS/mFAS DH" evidence="10">
    <location>
        <begin position="928"/>
        <end position="1198"/>
    </location>
</feature>
<dbReference type="InterPro" id="IPR057326">
    <property type="entry name" value="KR_dom"/>
</dbReference>
<dbReference type="InterPro" id="IPR020841">
    <property type="entry name" value="PKS_Beta-ketoAc_synthase_dom"/>
</dbReference>
<dbReference type="Pfam" id="PF14765">
    <property type="entry name" value="PS-DH"/>
    <property type="match status" value="1"/>
</dbReference>
<comment type="pathway">
    <text evidence="1">Lipid metabolism; fatty acid biosynthesis.</text>
</comment>
<evidence type="ECO:0000259" key="10">
    <source>
        <dbReference type="PROSITE" id="PS52019"/>
    </source>
</evidence>
<reference evidence="11 12" key="1">
    <citation type="submission" date="2019-05" db="EMBL/GenBank/DDBJ databases">
        <title>Microbulbifer harenosus sp. nov., an alginate-degrading bacterium isolated from coastal sand.</title>
        <authorList>
            <person name="Huang H."/>
            <person name="Mo K."/>
            <person name="Bao S."/>
        </authorList>
    </citation>
    <scope>NUCLEOTIDE SEQUENCE [LARGE SCALE GENOMIC DNA]</scope>
    <source>
        <strain evidence="11 12">HB161719</strain>
    </source>
</reference>
<dbReference type="InterPro" id="IPR001227">
    <property type="entry name" value="Ac_transferase_dom_sf"/>
</dbReference>
<dbReference type="Pfam" id="PF00109">
    <property type="entry name" value="ketoacyl-synt"/>
    <property type="match status" value="1"/>
</dbReference>
<gene>
    <name evidence="11" type="ORF">FDY93_16505</name>
</gene>
<keyword evidence="6" id="KW-0511">Multifunctional enzyme</keyword>
<dbReference type="SUPFAM" id="SSF47336">
    <property type="entry name" value="ACP-like"/>
    <property type="match status" value="1"/>
</dbReference>
<dbReference type="Pfam" id="PF00698">
    <property type="entry name" value="Acyl_transf_1"/>
    <property type="match status" value="1"/>
</dbReference>
<keyword evidence="5" id="KW-0808">Transferase</keyword>
<dbReference type="SMART" id="SM00829">
    <property type="entry name" value="PKS_ER"/>
    <property type="match status" value="1"/>
</dbReference>
<dbReference type="Pfam" id="PF16197">
    <property type="entry name" value="KAsynt_C_assoc"/>
    <property type="match status" value="1"/>
</dbReference>
<evidence type="ECO:0000259" key="8">
    <source>
        <dbReference type="PROSITE" id="PS50075"/>
    </source>
</evidence>
<dbReference type="Gene3D" id="3.10.129.110">
    <property type="entry name" value="Polyketide synthase dehydratase"/>
    <property type="match status" value="1"/>
</dbReference>
<comment type="caution">
    <text evidence="11">The sequence shown here is derived from an EMBL/GenBank/DDBJ whole genome shotgun (WGS) entry which is preliminary data.</text>
</comment>
<dbReference type="InterPro" id="IPR020806">
    <property type="entry name" value="PKS_PP-bd"/>
</dbReference>
<dbReference type="InterPro" id="IPR049900">
    <property type="entry name" value="PKS_mFAS_DH"/>
</dbReference>
<dbReference type="PROSITE" id="PS52004">
    <property type="entry name" value="KS3_2"/>
    <property type="match status" value="1"/>
</dbReference>
<evidence type="ECO:0000256" key="3">
    <source>
        <dbReference type="ARBA" id="ARBA00022450"/>
    </source>
</evidence>
<feature type="active site" description="Proton donor; for dehydratase activity" evidence="7">
    <location>
        <position position="1121"/>
    </location>
</feature>
<dbReference type="PROSITE" id="PS52019">
    <property type="entry name" value="PKS_MFAS_DH"/>
    <property type="match status" value="1"/>
</dbReference>
<dbReference type="EMBL" id="VANI01000018">
    <property type="protein sequence ID" value="TLM75285.1"/>
    <property type="molecule type" value="Genomic_DNA"/>
</dbReference>
<feature type="domain" description="Carrier" evidence="8">
    <location>
        <begin position="2031"/>
        <end position="2106"/>
    </location>
</feature>
<dbReference type="InterPro" id="IPR032821">
    <property type="entry name" value="PKS_assoc"/>
</dbReference>
<dbReference type="Gene3D" id="1.10.1200.10">
    <property type="entry name" value="ACP-like"/>
    <property type="match status" value="1"/>
</dbReference>
<accession>A0ABY2UI72</accession>
<dbReference type="CDD" id="cd08955">
    <property type="entry name" value="KR_2_FAS_SDR_x"/>
    <property type="match status" value="1"/>
</dbReference>
<dbReference type="CDD" id="cd05195">
    <property type="entry name" value="enoyl_red"/>
    <property type="match status" value="1"/>
</dbReference>
<keyword evidence="3" id="KW-0596">Phosphopantetheine</keyword>
<dbReference type="RefSeq" id="WP_138236856.1">
    <property type="nucleotide sequence ID" value="NZ_CP185860.1"/>
</dbReference>
<organism evidence="11 12">
    <name type="scientific">Microbulbifer harenosus</name>
    <dbReference type="NCBI Taxonomy" id="2576840"/>
    <lineage>
        <taxon>Bacteria</taxon>
        <taxon>Pseudomonadati</taxon>
        <taxon>Pseudomonadota</taxon>
        <taxon>Gammaproteobacteria</taxon>
        <taxon>Cellvibrionales</taxon>
        <taxon>Microbulbiferaceae</taxon>
        <taxon>Microbulbifer</taxon>
    </lineage>
</organism>
<dbReference type="InterPro" id="IPR020807">
    <property type="entry name" value="PKS_DH"/>
</dbReference>
<dbReference type="SUPFAM" id="SSF50129">
    <property type="entry name" value="GroES-like"/>
    <property type="match status" value="1"/>
</dbReference>
<dbReference type="PANTHER" id="PTHR43775">
    <property type="entry name" value="FATTY ACID SYNTHASE"/>
    <property type="match status" value="1"/>
</dbReference>
<dbReference type="PANTHER" id="PTHR43775:SF37">
    <property type="entry name" value="SI:DKEY-61P9.11"/>
    <property type="match status" value="1"/>
</dbReference>
<dbReference type="SMART" id="SM00822">
    <property type="entry name" value="PKS_KR"/>
    <property type="match status" value="1"/>
</dbReference>
<dbReference type="InterPro" id="IPR014043">
    <property type="entry name" value="Acyl_transferase_dom"/>
</dbReference>
<dbReference type="Gene3D" id="3.40.366.10">
    <property type="entry name" value="Malonyl-Coenzyme A Acyl Carrier Protein, domain 2"/>
    <property type="match status" value="1"/>
</dbReference>
<dbReference type="InterPro" id="IPR020843">
    <property type="entry name" value="ER"/>
</dbReference>
<evidence type="ECO:0000259" key="9">
    <source>
        <dbReference type="PROSITE" id="PS52004"/>
    </source>
</evidence>
<dbReference type="InterPro" id="IPR036291">
    <property type="entry name" value="NAD(P)-bd_dom_sf"/>
</dbReference>
<dbReference type="Proteomes" id="UP000306791">
    <property type="component" value="Unassembled WGS sequence"/>
</dbReference>
<dbReference type="InterPro" id="IPR049552">
    <property type="entry name" value="PKS_DH_N"/>
</dbReference>
<dbReference type="SMART" id="SM00825">
    <property type="entry name" value="PKS_KS"/>
    <property type="match status" value="1"/>
</dbReference>
<feature type="domain" description="Ketosynthase family 3 (KS3)" evidence="9">
    <location>
        <begin position="19"/>
        <end position="447"/>
    </location>
</feature>
<dbReference type="InterPro" id="IPR050091">
    <property type="entry name" value="PKS_NRPS_Biosynth_Enz"/>
</dbReference>
<evidence type="ECO:0000256" key="5">
    <source>
        <dbReference type="ARBA" id="ARBA00022679"/>
    </source>
</evidence>
<dbReference type="Pfam" id="PF08659">
    <property type="entry name" value="KR"/>
    <property type="match status" value="1"/>
</dbReference>
<dbReference type="PROSITE" id="PS00606">
    <property type="entry name" value="KS3_1"/>
    <property type="match status" value="1"/>
</dbReference>